<reference evidence="1" key="1">
    <citation type="journal article" date="2015" name="Nature">
        <title>Complex archaea that bridge the gap between prokaryotes and eukaryotes.</title>
        <authorList>
            <person name="Spang A."/>
            <person name="Saw J.H."/>
            <person name="Jorgensen S.L."/>
            <person name="Zaremba-Niedzwiedzka K."/>
            <person name="Martijn J."/>
            <person name="Lind A.E."/>
            <person name="van Eijk R."/>
            <person name="Schleper C."/>
            <person name="Guy L."/>
            <person name="Ettema T.J."/>
        </authorList>
    </citation>
    <scope>NUCLEOTIDE SEQUENCE</scope>
</reference>
<accession>A0A0F9GT78</accession>
<protein>
    <submittedName>
        <fullName evidence="1">Uncharacterized protein</fullName>
    </submittedName>
</protein>
<evidence type="ECO:0000313" key="1">
    <source>
        <dbReference type="EMBL" id="KKL93836.1"/>
    </source>
</evidence>
<dbReference type="AlphaFoldDB" id="A0A0F9GT78"/>
<organism evidence="1">
    <name type="scientific">marine sediment metagenome</name>
    <dbReference type="NCBI Taxonomy" id="412755"/>
    <lineage>
        <taxon>unclassified sequences</taxon>
        <taxon>metagenomes</taxon>
        <taxon>ecological metagenomes</taxon>
    </lineage>
</organism>
<dbReference type="EMBL" id="LAZR01019086">
    <property type="protein sequence ID" value="KKL93836.1"/>
    <property type="molecule type" value="Genomic_DNA"/>
</dbReference>
<name>A0A0F9GT78_9ZZZZ</name>
<proteinExistence type="predicted"/>
<sequence>MVSIAIISYDDENYENAILCINKVIKLLKLFQLEEKDIFFKNHQIFVKNIQFKFLCRDKIREKELRSMIETARKVYNKGKTGQSLGLLFELPGMRGGVEKGFRNKKINDFL</sequence>
<comment type="caution">
    <text evidence="1">The sequence shown here is derived from an EMBL/GenBank/DDBJ whole genome shotgun (WGS) entry which is preliminary data.</text>
</comment>
<gene>
    <name evidence="1" type="ORF">LCGC14_1870700</name>
</gene>